<evidence type="ECO:0000256" key="3">
    <source>
        <dbReference type="ARBA" id="ARBA00022729"/>
    </source>
</evidence>
<dbReference type="PANTHER" id="PTHR30024:SF47">
    <property type="entry name" value="TAURINE-BINDING PERIPLASMIC PROTEIN"/>
    <property type="match status" value="1"/>
</dbReference>
<evidence type="ECO:0000313" key="6">
    <source>
        <dbReference type="Proteomes" id="UP001629274"/>
    </source>
</evidence>
<name>A0ABW9BCH7_9BURK</name>
<keyword evidence="6" id="KW-1185">Reference proteome</keyword>
<feature type="domain" description="SsuA/THI5-like" evidence="4">
    <location>
        <begin position="71"/>
        <end position="222"/>
    </location>
</feature>
<organism evidence="5 6">
    <name type="scientific">Paraburkholderia phytofirmans</name>
    <dbReference type="NCBI Taxonomy" id="261302"/>
    <lineage>
        <taxon>Bacteria</taxon>
        <taxon>Pseudomonadati</taxon>
        <taxon>Pseudomonadota</taxon>
        <taxon>Betaproteobacteria</taxon>
        <taxon>Burkholderiales</taxon>
        <taxon>Burkholderiaceae</taxon>
        <taxon>Paraburkholderia</taxon>
    </lineage>
</organism>
<dbReference type="RefSeq" id="WP_408257264.1">
    <property type="nucleotide sequence ID" value="NZ_JAQQCK010000001.1"/>
</dbReference>
<dbReference type="Pfam" id="PF09084">
    <property type="entry name" value="NMT1"/>
    <property type="match status" value="1"/>
</dbReference>
<keyword evidence="3" id="KW-0732">Signal</keyword>
<gene>
    <name evidence="5" type="ORF">PQR03_06345</name>
</gene>
<dbReference type="PANTHER" id="PTHR30024">
    <property type="entry name" value="ALIPHATIC SULFONATES-BINDING PROTEIN-RELATED"/>
    <property type="match status" value="1"/>
</dbReference>
<evidence type="ECO:0000259" key="4">
    <source>
        <dbReference type="Pfam" id="PF09084"/>
    </source>
</evidence>
<dbReference type="SUPFAM" id="SSF53850">
    <property type="entry name" value="Periplasmic binding protein-like II"/>
    <property type="match status" value="1"/>
</dbReference>
<dbReference type="CDD" id="cd13563">
    <property type="entry name" value="PBP2_SsuA_like_6"/>
    <property type="match status" value="1"/>
</dbReference>
<comment type="subcellular location">
    <subcellularLocation>
        <location evidence="1">Periplasm</location>
    </subcellularLocation>
</comment>
<evidence type="ECO:0000256" key="1">
    <source>
        <dbReference type="ARBA" id="ARBA00004418"/>
    </source>
</evidence>
<dbReference type="InterPro" id="IPR015168">
    <property type="entry name" value="SsuA/THI5"/>
</dbReference>
<dbReference type="EMBL" id="JAQQDR010000002">
    <property type="protein sequence ID" value="MFM0237744.1"/>
    <property type="molecule type" value="Genomic_DNA"/>
</dbReference>
<dbReference type="Proteomes" id="UP001629274">
    <property type="component" value="Unassembled WGS sequence"/>
</dbReference>
<reference evidence="5 6" key="1">
    <citation type="journal article" date="2024" name="Chem. Sci.">
        <title>Discovery of megapolipeptins by genome mining of a Burkholderiales bacteria collection.</title>
        <authorList>
            <person name="Paulo B.S."/>
            <person name="Recchia M.J.J."/>
            <person name="Lee S."/>
            <person name="Fergusson C.H."/>
            <person name="Romanowski S.B."/>
            <person name="Hernandez A."/>
            <person name="Krull N."/>
            <person name="Liu D.Y."/>
            <person name="Cavanagh H."/>
            <person name="Bos A."/>
            <person name="Gray C.A."/>
            <person name="Murphy B.T."/>
            <person name="Linington R.G."/>
            <person name="Eustaquio A.S."/>
        </authorList>
    </citation>
    <scope>NUCLEOTIDE SEQUENCE [LARGE SCALE GENOMIC DNA]</scope>
    <source>
        <strain evidence="5 6">RL17-351-BIE-A</strain>
    </source>
</reference>
<comment type="caution">
    <text evidence="5">The sequence shown here is derived from an EMBL/GenBank/DDBJ whole genome shotgun (WGS) entry which is preliminary data.</text>
</comment>
<protein>
    <submittedName>
        <fullName evidence="5">ABC transporter substrate-binding protein</fullName>
    </submittedName>
</protein>
<evidence type="ECO:0000256" key="2">
    <source>
        <dbReference type="ARBA" id="ARBA00010742"/>
    </source>
</evidence>
<accession>A0ABW9BCH7</accession>
<comment type="similarity">
    <text evidence="2">Belongs to the bacterial solute-binding protein SsuA/TauA family.</text>
</comment>
<sequence length="361" mass="37769">MKRFESVLTSRTSHTSRASLASPARIASALRTRGALAVAAAALAIGLAAGPAASPAQAAAAPLAIGYSDWPGFVAFQIAIEKGWFKEAGVDVNFQWFDYSASLDAFSAGKLDAVGATNGDALVTGASGAKNVMILLTDYSSGNDMIVAKPPVRTVEGLKGKKVGVEMGLVDHLLLDTALEKHALKESDLTLVNAKTNELPQVLASSGDVAAVGAWQPNAGEALKRVPGSRPIFTSADAPGLIYDAITVNPVSLQSRKADWAKVIKVWYRCVAYINDPKTQPDAVKIMSARVGLTPAQYLPLLKGTHLLDAAAAKKAFTKGDGLDSVYGSSVNADKFNVRNAVYKQSQNVSAYIDPALATAQ</sequence>
<dbReference type="Gene3D" id="3.40.190.10">
    <property type="entry name" value="Periplasmic binding protein-like II"/>
    <property type="match status" value="2"/>
</dbReference>
<evidence type="ECO:0000313" key="5">
    <source>
        <dbReference type="EMBL" id="MFM0237744.1"/>
    </source>
</evidence>
<proteinExistence type="inferred from homology"/>